<comment type="similarity">
    <text evidence="1 2">Belongs to the eIF-2B alpha/beta/delta subunits family.</text>
</comment>
<dbReference type="SUPFAM" id="SSF100950">
    <property type="entry name" value="NagB/RpiA/CoA transferase-like"/>
    <property type="match status" value="1"/>
</dbReference>
<dbReference type="InterPro" id="IPR000649">
    <property type="entry name" value="IF-2B-related"/>
</dbReference>
<reference evidence="3" key="1">
    <citation type="submission" date="2015-11" db="EMBL/GenBank/DDBJ databases">
        <title>De novo transcriptome assembly of four potential Pierce s Disease insect vectors from Arizona vineyards.</title>
        <authorList>
            <person name="Tassone E.E."/>
        </authorList>
    </citation>
    <scope>NUCLEOTIDE SEQUENCE</scope>
</reference>
<name>A0A1B6EN28_9HEMI</name>
<gene>
    <name evidence="3" type="ORF">g.48750</name>
</gene>
<evidence type="ECO:0000313" key="3">
    <source>
        <dbReference type="EMBL" id="JAS39324.1"/>
    </source>
</evidence>
<dbReference type="EMBL" id="GECZ01030445">
    <property type="protein sequence ID" value="JAS39324.1"/>
    <property type="molecule type" value="Transcribed_RNA"/>
</dbReference>
<dbReference type="Gene3D" id="1.20.120.420">
    <property type="entry name" value="translation initiation factor eif-2b, domain 1"/>
    <property type="match status" value="1"/>
</dbReference>
<organism evidence="3">
    <name type="scientific">Cuerna arida</name>
    <dbReference type="NCBI Taxonomy" id="1464854"/>
    <lineage>
        <taxon>Eukaryota</taxon>
        <taxon>Metazoa</taxon>
        <taxon>Ecdysozoa</taxon>
        <taxon>Arthropoda</taxon>
        <taxon>Hexapoda</taxon>
        <taxon>Insecta</taxon>
        <taxon>Pterygota</taxon>
        <taxon>Neoptera</taxon>
        <taxon>Paraneoptera</taxon>
        <taxon>Hemiptera</taxon>
        <taxon>Auchenorrhyncha</taxon>
        <taxon>Membracoidea</taxon>
        <taxon>Cicadellidae</taxon>
        <taxon>Cicadellinae</taxon>
        <taxon>Proconiini</taxon>
        <taxon>Cuerna</taxon>
    </lineage>
</organism>
<dbReference type="AlphaFoldDB" id="A0A1B6EN28"/>
<proteinExistence type="inferred from homology"/>
<feature type="non-terminal residue" evidence="3">
    <location>
        <position position="129"/>
    </location>
</feature>
<accession>A0A1B6EN28</accession>
<feature type="non-terminal residue" evidence="3">
    <location>
        <position position="1"/>
    </location>
</feature>
<dbReference type="Gene3D" id="3.40.50.10470">
    <property type="entry name" value="Translation initiation factor eif-2b, domain 2"/>
    <property type="match status" value="1"/>
</dbReference>
<dbReference type="Pfam" id="PF01008">
    <property type="entry name" value="IF-2B"/>
    <property type="match status" value="1"/>
</dbReference>
<evidence type="ECO:0000256" key="2">
    <source>
        <dbReference type="RuleBase" id="RU003814"/>
    </source>
</evidence>
<dbReference type="InterPro" id="IPR027363">
    <property type="entry name" value="M1Pi_N"/>
</dbReference>
<sequence>IECLKYFQNILDTKSPQSQYEILKNFDILKINSYFNDCFDYLSNARSATVGMQNIIKFMEENLLSINKETQNLVEILKQLKLAVSKFQQDLTASKSAIIAVMKNKIEGNCNILTYGFSSLVCDILIELA</sequence>
<dbReference type="InterPro" id="IPR037171">
    <property type="entry name" value="NagB/RpiA_transferase-like"/>
</dbReference>
<protein>
    <submittedName>
        <fullName evidence="3">Uncharacterized protein</fullName>
    </submittedName>
</protein>
<dbReference type="InterPro" id="IPR042529">
    <property type="entry name" value="IF_2B-like_C"/>
</dbReference>
<evidence type="ECO:0000256" key="1">
    <source>
        <dbReference type="ARBA" id="ARBA00007251"/>
    </source>
</evidence>